<protein>
    <submittedName>
        <fullName evidence="3">Uncharacterized protein</fullName>
    </submittedName>
</protein>
<accession>A0AAW0AGU3</accession>
<name>A0AAW0AGU3_9AGAR</name>
<evidence type="ECO:0000313" key="4">
    <source>
        <dbReference type="Proteomes" id="UP001362999"/>
    </source>
</evidence>
<evidence type="ECO:0000313" key="3">
    <source>
        <dbReference type="EMBL" id="KAK7008316.1"/>
    </source>
</evidence>
<dbReference type="EMBL" id="JAWWNJ010000068">
    <property type="protein sequence ID" value="KAK7008316.1"/>
    <property type="molecule type" value="Genomic_DNA"/>
</dbReference>
<feature type="region of interest" description="Disordered" evidence="2">
    <location>
        <begin position="120"/>
        <end position="159"/>
    </location>
</feature>
<keyword evidence="4" id="KW-1185">Reference proteome</keyword>
<reference evidence="3 4" key="1">
    <citation type="journal article" date="2024" name="J Genomics">
        <title>Draft genome sequencing and assembly of Favolaschia claudopus CIRM-BRFM 2984 isolated from oak limbs.</title>
        <authorList>
            <person name="Navarro D."/>
            <person name="Drula E."/>
            <person name="Chaduli D."/>
            <person name="Cazenave R."/>
            <person name="Ahrendt S."/>
            <person name="Wang J."/>
            <person name="Lipzen A."/>
            <person name="Daum C."/>
            <person name="Barry K."/>
            <person name="Grigoriev I.V."/>
            <person name="Favel A."/>
            <person name="Rosso M.N."/>
            <person name="Martin F."/>
        </authorList>
    </citation>
    <scope>NUCLEOTIDE SEQUENCE [LARGE SCALE GENOMIC DNA]</scope>
    <source>
        <strain evidence="3 4">CIRM-BRFM 2984</strain>
    </source>
</reference>
<comment type="caution">
    <text evidence="3">The sequence shown here is derived from an EMBL/GenBank/DDBJ whole genome shotgun (WGS) entry which is preliminary data.</text>
</comment>
<organism evidence="3 4">
    <name type="scientific">Favolaschia claudopus</name>
    <dbReference type="NCBI Taxonomy" id="2862362"/>
    <lineage>
        <taxon>Eukaryota</taxon>
        <taxon>Fungi</taxon>
        <taxon>Dikarya</taxon>
        <taxon>Basidiomycota</taxon>
        <taxon>Agaricomycotina</taxon>
        <taxon>Agaricomycetes</taxon>
        <taxon>Agaricomycetidae</taxon>
        <taxon>Agaricales</taxon>
        <taxon>Marasmiineae</taxon>
        <taxon>Mycenaceae</taxon>
        <taxon>Favolaschia</taxon>
    </lineage>
</organism>
<sequence length="427" mass="47662">MCSARKRISICNANIGSAAGGGEPTSTDLFRHPDPVVTKTQNYPPALPILTQIQNTIQAFQLKVDEAHRRAKGAEEVARSLQAAQAAAAGAARKSKLKIDAKKSRLQHLTHSKARWLLSLGSADDGDDEPSNRLPQPLQPGEEPALLKDGKTKRAHPNWSAGVTDPVNIRFLESLKALVLEHVSRDNGTLYGSPDGADILKITKVFFGHLRKVWKTQNSAEGLARYRHKLRRNKWRQRKHEKADDHRRAVPKFRETFGEANTVGDYEIIQTDDMSSERSDCGEIDPATFSVHRFKSGGGENGWAIRPKAWQSSWLKLYFAHLKTLRREMLEDEKTKSLGASGSLAGKHRVPRYKSLPANTNRSAPVLIRKQPLYEAMVSDAWMKTEGITYEKIRAQTTPAEYTVFTLKLDTDGLHANEISYLADDEA</sequence>
<dbReference type="Proteomes" id="UP001362999">
    <property type="component" value="Unassembled WGS sequence"/>
</dbReference>
<keyword evidence="1" id="KW-0175">Coiled coil</keyword>
<dbReference type="AlphaFoldDB" id="A0AAW0AGU3"/>
<proteinExistence type="predicted"/>
<gene>
    <name evidence="3" type="ORF">R3P38DRAFT_3324901</name>
</gene>
<evidence type="ECO:0000256" key="2">
    <source>
        <dbReference type="SAM" id="MobiDB-lite"/>
    </source>
</evidence>
<evidence type="ECO:0000256" key="1">
    <source>
        <dbReference type="SAM" id="Coils"/>
    </source>
</evidence>
<feature type="coiled-coil region" evidence="1">
    <location>
        <begin position="50"/>
        <end position="84"/>
    </location>
</feature>